<dbReference type="PROSITE" id="PS00518">
    <property type="entry name" value="ZF_RING_1"/>
    <property type="match status" value="1"/>
</dbReference>
<dbReference type="Proteomes" id="UP001153076">
    <property type="component" value="Unassembled WGS sequence"/>
</dbReference>
<dbReference type="GO" id="GO:0016567">
    <property type="term" value="P:protein ubiquitination"/>
    <property type="evidence" value="ECO:0007669"/>
    <property type="project" value="TreeGrafter"/>
</dbReference>
<evidence type="ECO:0000259" key="7">
    <source>
        <dbReference type="PROSITE" id="PS50089"/>
    </source>
</evidence>
<dbReference type="Pfam" id="PF13639">
    <property type="entry name" value="zf-RING_2"/>
    <property type="match status" value="1"/>
</dbReference>
<dbReference type="SMART" id="SM00249">
    <property type="entry name" value="PHD"/>
    <property type="match status" value="1"/>
</dbReference>
<evidence type="ECO:0000313" key="9">
    <source>
        <dbReference type="Proteomes" id="UP001153076"/>
    </source>
</evidence>
<keyword evidence="9" id="KW-1185">Reference proteome</keyword>
<dbReference type="SUPFAM" id="SSF57850">
    <property type="entry name" value="RING/U-box"/>
    <property type="match status" value="1"/>
</dbReference>
<dbReference type="GO" id="GO:0008270">
    <property type="term" value="F:zinc ion binding"/>
    <property type="evidence" value="ECO:0007669"/>
    <property type="project" value="UniProtKB-KW"/>
</dbReference>
<evidence type="ECO:0000259" key="6">
    <source>
        <dbReference type="PROSITE" id="PS50016"/>
    </source>
</evidence>
<dbReference type="InterPro" id="IPR011011">
    <property type="entry name" value="Znf_FYVE_PHD"/>
</dbReference>
<dbReference type="OrthoDB" id="21204at2759"/>
<evidence type="ECO:0000256" key="3">
    <source>
        <dbReference type="ARBA" id="ARBA00022833"/>
    </source>
</evidence>
<feature type="region of interest" description="Disordered" evidence="5">
    <location>
        <begin position="956"/>
        <end position="1017"/>
    </location>
</feature>
<dbReference type="InterPro" id="IPR017907">
    <property type="entry name" value="Znf_RING_CS"/>
</dbReference>
<feature type="domain" description="PHD-type" evidence="6">
    <location>
        <begin position="73"/>
        <end position="193"/>
    </location>
</feature>
<evidence type="ECO:0000256" key="2">
    <source>
        <dbReference type="ARBA" id="ARBA00022771"/>
    </source>
</evidence>
<evidence type="ECO:0000256" key="1">
    <source>
        <dbReference type="ARBA" id="ARBA00022723"/>
    </source>
</evidence>
<dbReference type="GO" id="GO:0061630">
    <property type="term" value="F:ubiquitin protein ligase activity"/>
    <property type="evidence" value="ECO:0007669"/>
    <property type="project" value="TreeGrafter"/>
</dbReference>
<dbReference type="InterPro" id="IPR019787">
    <property type="entry name" value="Znf_PHD-finger"/>
</dbReference>
<dbReference type="EMBL" id="JAKOGI010000338">
    <property type="protein sequence ID" value="KAJ8436546.1"/>
    <property type="molecule type" value="Genomic_DNA"/>
</dbReference>
<evidence type="ECO:0000313" key="8">
    <source>
        <dbReference type="EMBL" id="KAJ8436546.1"/>
    </source>
</evidence>
<evidence type="ECO:0000256" key="5">
    <source>
        <dbReference type="SAM" id="MobiDB-lite"/>
    </source>
</evidence>
<reference evidence="8" key="1">
    <citation type="submission" date="2022-04" db="EMBL/GenBank/DDBJ databases">
        <title>Carnegiea gigantea Genome sequencing and assembly v2.</title>
        <authorList>
            <person name="Copetti D."/>
            <person name="Sanderson M.J."/>
            <person name="Burquez A."/>
            <person name="Wojciechowski M.F."/>
        </authorList>
    </citation>
    <scope>NUCLEOTIDE SEQUENCE</scope>
    <source>
        <strain evidence="8">SGP5-SGP5p</strain>
        <tissue evidence="8">Aerial part</tissue>
    </source>
</reference>
<dbReference type="SUPFAM" id="SSF57903">
    <property type="entry name" value="FYVE/PHD zinc finger"/>
    <property type="match status" value="1"/>
</dbReference>
<feature type="compositionally biased region" description="Basic and acidic residues" evidence="5">
    <location>
        <begin position="1212"/>
        <end position="1234"/>
    </location>
</feature>
<organism evidence="8 9">
    <name type="scientific">Carnegiea gigantea</name>
    <dbReference type="NCBI Taxonomy" id="171969"/>
    <lineage>
        <taxon>Eukaryota</taxon>
        <taxon>Viridiplantae</taxon>
        <taxon>Streptophyta</taxon>
        <taxon>Embryophyta</taxon>
        <taxon>Tracheophyta</taxon>
        <taxon>Spermatophyta</taxon>
        <taxon>Magnoliopsida</taxon>
        <taxon>eudicotyledons</taxon>
        <taxon>Gunneridae</taxon>
        <taxon>Pentapetalae</taxon>
        <taxon>Caryophyllales</taxon>
        <taxon>Cactineae</taxon>
        <taxon>Cactaceae</taxon>
        <taxon>Cactoideae</taxon>
        <taxon>Echinocereeae</taxon>
        <taxon>Carnegiea</taxon>
    </lineage>
</organism>
<comment type="caution">
    <text evidence="8">The sequence shown here is derived from an EMBL/GenBank/DDBJ whole genome shotgun (WGS) entry which is preliminary data.</text>
</comment>
<dbReference type="PANTHER" id="PTHR15315:SF26">
    <property type="entry name" value="E3 UBIQUITIN-PROTEIN LIGASE NRDP1"/>
    <property type="match status" value="1"/>
</dbReference>
<evidence type="ECO:0000256" key="4">
    <source>
        <dbReference type="PROSITE-ProRule" id="PRU00175"/>
    </source>
</evidence>
<feature type="region of interest" description="Disordered" evidence="5">
    <location>
        <begin position="1108"/>
        <end position="1144"/>
    </location>
</feature>
<dbReference type="SMART" id="SM00184">
    <property type="entry name" value="RING"/>
    <property type="match status" value="1"/>
</dbReference>
<sequence length="1311" mass="145354">MSYRWRKRGMEVELFSNAVSEEDTVEVDVENDNFGVEGERCGICMDIVIDRGVLDCCQHWFCFACIDNWATITNLCPLCQNEFQLITCVPVYDTIGGSKTDEGPDLRDDDWRVEGKNNTLSFPSYYIDENAVTCLDGNGCKIRSESVTYEENLTLDTSIACDSCDTWYHAFCVGFDPDGSDVDSWLCPRCLGNEAQQKSDLKDTYSIGSQLNSENTDSHCLVDTFCGKVFISVADAGETAVVVSTIGSKHVVEDQIVNEDSSNHHEVEQSMLCVDSWSHELGSSLDQRIKASQPEPPVPSVNLYGSTVKSEPIEDDYRIGLGLGLSLSANGSVAEDGKPNIVLRGDESPLDASSKTFSTAEHLEDVKADIALNLGEKRKRTDYSASPSHLNFDIPEIKRKTIWPPERSNRKEISLMKLSGIRTNSLDEGPTRIPSPIRRVWCPTRLRWFGWVHRQGCESNDGANFLTNDEDSHDNVRLKSGSSARKVKTQRGVRKVSLADKAQNYLSDDCQKTNNQAESSARENMSVKEASAVDIMCIVREPEHKTTSRVLRQKEADRCAEVQKNAAKLRVKKIMRRPCDDKESADVVQKLRKEIREAVRKKPSDDVGKNIFDPNLLAAFRAAIAGCATEPVKKASVKAKKLMLQKGKTRENLTKKIYTTSNGRRRRAWDRDCEVEFWKHRCMTTSKTEKIETLRSVLNLLRESPGNEKFDQHSEDEVKTPLLSRLYLADASLFPRKDDIKPLSVLKAAGSKQKAEICLEEKDKKACPESNVKTSDRDEVPSQSNNPADDKKSKSIRTLIYNGTASAKLQPDKQSDQKKMTGKTNDIKVDKRKWALEVLARKTASNSTSGKHEKQDNAVLKGNYLLLGELPPDMWPKPAPVRHNKIPVPVRQTQLYRLAEHFLKMANLSSIQRTGATELAVADAINIEKQVADRSNSKAVYLNLCSQEVRYHLNSSSSCMPVESPPTGPSPLSTEGGQSSTQSLESEAEAALRAAGLLSDSPPSSPPHNIEDIHNNEDSIVDDKEEGMENILEMDSHPDLDIYGDFEYDLDEDFVVASALKAPEAQVEEGESKVKVVFSTLNSNKTDHASDAKEQDLPKTGIAMSTSCLLGSHDDAGEDSSAIADEVDSVRKPADTSLDGEGEELSLAECEALYGPEKEPLVKKFPVVVSVDNVAPQSTNSLEVKNPEGNTYAPNSGDSAVGGRHPSSSQSVEKEDSQEDKIGDPKVDKQGEHTDSVLKKVEAYIKEHIRPLCKSGVITVEQYRWAVGKTAEKVMKYHSKAKSANFLIKEGEKVKKLAEQYVEAAKHKEIK</sequence>
<accession>A0A9Q1QCL9</accession>
<keyword evidence="2 4" id="KW-0863">Zinc-finger</keyword>
<feature type="region of interest" description="Disordered" evidence="5">
    <location>
        <begin position="1179"/>
        <end position="1234"/>
    </location>
</feature>
<dbReference type="InterPro" id="IPR001841">
    <property type="entry name" value="Znf_RING"/>
</dbReference>
<protein>
    <submittedName>
        <fullName evidence="8">Uncharacterized protein</fullName>
    </submittedName>
</protein>
<feature type="region of interest" description="Disordered" evidence="5">
    <location>
        <begin position="766"/>
        <end position="824"/>
    </location>
</feature>
<feature type="compositionally biased region" description="Polar residues" evidence="5">
    <location>
        <begin position="1179"/>
        <end position="1198"/>
    </location>
</feature>
<proteinExistence type="predicted"/>
<keyword evidence="3" id="KW-0862">Zinc</keyword>
<dbReference type="InterPro" id="IPR013083">
    <property type="entry name" value="Znf_RING/FYVE/PHD"/>
</dbReference>
<gene>
    <name evidence="8" type="ORF">Cgig2_031487</name>
</gene>
<keyword evidence="1" id="KW-0479">Metal-binding</keyword>
<feature type="compositionally biased region" description="Basic and acidic residues" evidence="5">
    <location>
        <begin position="810"/>
        <end position="824"/>
    </location>
</feature>
<feature type="compositionally biased region" description="Low complexity" evidence="5">
    <location>
        <begin position="979"/>
        <end position="1002"/>
    </location>
</feature>
<name>A0A9Q1QCL9_9CARY</name>
<dbReference type="InterPro" id="IPR001965">
    <property type="entry name" value="Znf_PHD"/>
</dbReference>
<dbReference type="PANTHER" id="PTHR15315">
    <property type="entry name" value="RING FINGER PROTEIN 41, 151"/>
    <property type="match status" value="1"/>
</dbReference>
<dbReference type="Gene3D" id="3.30.40.10">
    <property type="entry name" value="Zinc/RING finger domain, C3HC4 (zinc finger)"/>
    <property type="match status" value="2"/>
</dbReference>
<dbReference type="Pfam" id="PF00628">
    <property type="entry name" value="PHD"/>
    <property type="match status" value="1"/>
</dbReference>
<feature type="domain" description="RING-type" evidence="7">
    <location>
        <begin position="41"/>
        <end position="80"/>
    </location>
</feature>
<dbReference type="PROSITE" id="PS50016">
    <property type="entry name" value="ZF_PHD_2"/>
    <property type="match status" value="1"/>
</dbReference>
<dbReference type="PROSITE" id="PS50089">
    <property type="entry name" value="ZF_RING_2"/>
    <property type="match status" value="1"/>
</dbReference>